<evidence type="ECO:0000313" key="2">
    <source>
        <dbReference type="EMBL" id="ADG60033.1"/>
    </source>
</evidence>
<protein>
    <submittedName>
        <fullName evidence="2">Uncharacterized protein</fullName>
    </submittedName>
</protein>
<keyword evidence="1" id="KW-0472">Membrane</keyword>
<keyword evidence="1" id="KW-1133">Transmembrane helix</keyword>
<dbReference type="GeneID" id="9926567"/>
<evidence type="ECO:0000256" key="1">
    <source>
        <dbReference type="SAM" id="Phobius"/>
    </source>
</evidence>
<reference evidence="2 3" key="1">
    <citation type="journal article" date="2010" name="Virol. J.">
        <title>Genomes of the T4-related bacteriophages as windows on microbial genome evolution.</title>
        <authorList>
            <person name="Petrov V.M."/>
            <person name="Ratnayaka S."/>
            <person name="Nolan J.M."/>
            <person name="Miller E.S."/>
            <person name="Karam J.D."/>
        </authorList>
    </citation>
    <scope>NUCLEOTIDE SEQUENCE [LARGE SCALE GENOMIC DNA]</scope>
</reference>
<dbReference type="EMBL" id="HM004124">
    <property type="protein sequence ID" value="ADG60033.1"/>
    <property type="molecule type" value="Genomic_DNA"/>
</dbReference>
<gene>
    <name evidence="2" type="ORF">Acj9p133</name>
</gene>
<feature type="transmembrane region" description="Helical" evidence="1">
    <location>
        <begin position="77"/>
        <end position="110"/>
    </location>
</feature>
<feature type="transmembrane region" description="Helical" evidence="1">
    <location>
        <begin position="35"/>
        <end position="57"/>
    </location>
</feature>
<dbReference type="KEGG" id="vg:9926567"/>
<evidence type="ECO:0000313" key="3">
    <source>
        <dbReference type="Proteomes" id="UP000008731"/>
    </source>
</evidence>
<name>E5EPR7_9CAUD</name>
<dbReference type="OrthoDB" id="28432at10239"/>
<sequence length="153" mass="16975">MKTINTSSWHYKLIKNVFPDSSGVPHSICAYRRALIIRMLMVAILVVLIGSLFQMMGEQFIGSTAPFVEFLRVENVILGYIISTIFGALIAAILGGATIGILIGLVALVVTIQESKKTEEFTNSIKESDNVAIKYVLAKHAKYCYQIQFKDDK</sequence>
<organism evidence="2 3">
    <name type="scientific">Acinetobacter phage Acj9</name>
    <dbReference type="NCBI Taxonomy" id="760939"/>
    <lineage>
        <taxon>Viruses</taxon>
        <taxon>Duplodnaviria</taxon>
        <taxon>Heunggongvirae</taxon>
        <taxon>Uroviricota</taxon>
        <taxon>Caudoviricetes</taxon>
        <taxon>Pantevenvirales</taxon>
        <taxon>Straboviridae</taxon>
        <taxon>Twarogvirinae</taxon>
        <taxon>Acajnonavirus</taxon>
        <taxon>Acajnonavirus acj9</taxon>
    </lineage>
</organism>
<keyword evidence="1" id="KW-0812">Transmembrane</keyword>
<accession>E5EPR7</accession>
<dbReference type="Proteomes" id="UP000008731">
    <property type="component" value="Segment"/>
</dbReference>
<proteinExistence type="predicted"/>
<keyword evidence="3" id="KW-1185">Reference proteome</keyword>
<dbReference type="RefSeq" id="YP_004010270.1">
    <property type="nucleotide sequence ID" value="NC_014663.1"/>
</dbReference>